<evidence type="ECO:0000313" key="2">
    <source>
        <dbReference type="WBParaSite" id="PS1159_v2.g11525.t1"/>
    </source>
</evidence>
<organism evidence="1 2">
    <name type="scientific">Panagrolaimus sp. PS1159</name>
    <dbReference type="NCBI Taxonomy" id="55785"/>
    <lineage>
        <taxon>Eukaryota</taxon>
        <taxon>Metazoa</taxon>
        <taxon>Ecdysozoa</taxon>
        <taxon>Nematoda</taxon>
        <taxon>Chromadorea</taxon>
        <taxon>Rhabditida</taxon>
        <taxon>Tylenchina</taxon>
        <taxon>Panagrolaimomorpha</taxon>
        <taxon>Panagrolaimoidea</taxon>
        <taxon>Panagrolaimidae</taxon>
        <taxon>Panagrolaimus</taxon>
    </lineage>
</organism>
<dbReference type="WBParaSite" id="PS1159_v2.g11525.t1">
    <property type="protein sequence ID" value="PS1159_v2.g11525.t1"/>
    <property type="gene ID" value="PS1159_v2.g11525"/>
</dbReference>
<protein>
    <submittedName>
        <fullName evidence="2">Gamma-aminobutyric acid receptor subunit beta</fullName>
    </submittedName>
</protein>
<name>A0AC35EWK8_9BILA</name>
<reference evidence="2" key="1">
    <citation type="submission" date="2022-11" db="UniProtKB">
        <authorList>
            <consortium name="WormBaseParasite"/>
        </authorList>
    </citation>
    <scope>IDENTIFICATION</scope>
</reference>
<dbReference type="Proteomes" id="UP000887580">
    <property type="component" value="Unplaced"/>
</dbReference>
<sequence length="564" mass="63852">MVTRERRKFANHINKNNNEIEERPCCSCWETIPAITEVPLLNEKNYSRFSFRKIRIPSPITLFITFIICGIFNITESSPQQWEQGSGPNTTYISQVLNRLTDRSKYDKRLRPLYGENPVDVGITIHVSSISAVSEVDMDFTLDFYLRQTWQDPRLAFGKLDIGFEKIKSLTVGVDYLDRLWKPDTFFPNEKKSFFHVATTHNSFLRIEPDGRVFTSQRLTVTATCPMELQLFPMDSQTCKLEIESYGYTTADIDYFWGMRKTDKQESAVAFADFTLPQFQRSGYRVNITKARTASGEYVRLYFEIILSRNIGFYLMNIIIPSVLIVMISWVSFWLNREASPARVGLGVTTVLTITTVITTTNNSMPKVSYIKGLDVFLNFCFVMVFASLVEYAVVSYMNKKLGQRREKKRKRAEAMPQTTEFPMFTNYAPISPNQNTTYNYRAPGLPSSSPSGGGQNNNANTTLPANAMTPDCDCRYGSVLNIPGDSGMPSTAASASAAAHAGILNISNNNSSVETSSRTTNTIAYARKLLKLPGRLGDIKIILTVFFVFFLISHSILCRKNWE</sequence>
<accession>A0AC35EWK8</accession>
<proteinExistence type="predicted"/>
<evidence type="ECO:0000313" key="1">
    <source>
        <dbReference type="Proteomes" id="UP000887580"/>
    </source>
</evidence>